<feature type="domain" description="RING-type" evidence="16">
    <location>
        <begin position="380"/>
        <end position="418"/>
    </location>
</feature>
<dbReference type="FunFam" id="2.60.200.20:FF:000015">
    <property type="entry name" value="E3 ubiquitin-protein ligase RNF8"/>
    <property type="match status" value="1"/>
</dbReference>
<evidence type="ECO:0000256" key="6">
    <source>
        <dbReference type="ARBA" id="ARBA00022771"/>
    </source>
</evidence>
<proteinExistence type="inferred from homology"/>
<dbReference type="GO" id="GO:0070936">
    <property type="term" value="P:protein K48-linked ubiquitination"/>
    <property type="evidence" value="ECO:0000318"/>
    <property type="project" value="GO_Central"/>
</dbReference>
<dbReference type="GO" id="GO:0006325">
    <property type="term" value="P:chromatin organization"/>
    <property type="evidence" value="ECO:0007669"/>
    <property type="project" value="UniProtKB-KW"/>
</dbReference>
<evidence type="ECO:0000256" key="4">
    <source>
        <dbReference type="ARBA" id="ARBA00022723"/>
    </source>
</evidence>
<dbReference type="InterPro" id="IPR013083">
    <property type="entry name" value="Znf_RING/FYVE/PHD"/>
</dbReference>
<keyword evidence="17" id="KW-1185">Reference proteome</keyword>
<keyword evidence="8 12" id="KW-0862">Zinc</keyword>
<dbReference type="InterPro" id="IPR001841">
    <property type="entry name" value="Znf_RING"/>
</dbReference>
<dbReference type="Xenbase" id="XB-GENE-5914266">
    <property type="gene designation" value="rnf8"/>
</dbReference>
<keyword evidence="10 12" id="KW-0234">DNA repair</keyword>
<dbReference type="InterPro" id="IPR000253">
    <property type="entry name" value="FHA_dom"/>
</dbReference>
<feature type="region of interest" description="Disordered" evidence="14">
    <location>
        <begin position="128"/>
        <end position="192"/>
    </location>
</feature>
<dbReference type="GO" id="GO:0006511">
    <property type="term" value="P:ubiquitin-dependent protein catabolic process"/>
    <property type="evidence" value="ECO:0000318"/>
    <property type="project" value="GO_Central"/>
</dbReference>
<dbReference type="PROSITE" id="PS00518">
    <property type="entry name" value="ZF_RING_1"/>
    <property type="match status" value="1"/>
</dbReference>
<dbReference type="FunFam" id="1.20.5.170:FF:000050">
    <property type="entry name" value="E3 ubiquitin-protein ligase RNF8"/>
    <property type="match status" value="1"/>
</dbReference>
<dbReference type="RefSeq" id="XP_031757427.1">
    <property type="nucleotide sequence ID" value="XM_031901567.1"/>
</dbReference>
<evidence type="ECO:0000256" key="11">
    <source>
        <dbReference type="ARBA" id="ARBA00023242"/>
    </source>
</evidence>
<comment type="catalytic activity">
    <reaction evidence="12">
        <text>S-ubiquitinyl-[E2 ubiquitin-conjugating enzyme]-L-cysteine + [acceptor protein]-L-lysine = [E2 ubiquitin-conjugating enzyme]-L-cysteine + N(6)-ubiquitinyl-[acceptor protein]-L-lysine.</text>
        <dbReference type="EC" id="2.3.2.27"/>
    </reaction>
</comment>
<feature type="compositionally biased region" description="Acidic residues" evidence="14">
    <location>
        <begin position="515"/>
        <end position="536"/>
    </location>
</feature>
<comment type="similarity">
    <text evidence="1">Belongs to the CHFR family.</text>
</comment>
<feature type="domain" description="FHA" evidence="15">
    <location>
        <begin position="30"/>
        <end position="84"/>
    </location>
</feature>
<keyword evidence="4 12" id="KW-0479">Metal-binding</keyword>
<dbReference type="AGR" id="Xenbase:XB-GENE-5914266"/>
<dbReference type="Gene3D" id="3.30.40.10">
    <property type="entry name" value="Zinc/RING finger domain, C3HC4 (zinc finger)"/>
    <property type="match status" value="1"/>
</dbReference>
<evidence type="ECO:0000256" key="3">
    <source>
        <dbReference type="ARBA" id="ARBA00022679"/>
    </source>
</evidence>
<evidence type="ECO:0000256" key="8">
    <source>
        <dbReference type="ARBA" id="ARBA00022833"/>
    </source>
</evidence>
<organism evidence="17 18">
    <name type="scientific">Xenopus tropicalis</name>
    <name type="common">Western clawed frog</name>
    <name type="synonym">Silurana tropicalis</name>
    <dbReference type="NCBI Taxonomy" id="8364"/>
    <lineage>
        <taxon>Eukaryota</taxon>
        <taxon>Metazoa</taxon>
        <taxon>Chordata</taxon>
        <taxon>Craniata</taxon>
        <taxon>Vertebrata</taxon>
        <taxon>Euteleostomi</taxon>
        <taxon>Amphibia</taxon>
        <taxon>Batrachia</taxon>
        <taxon>Anura</taxon>
        <taxon>Pipoidea</taxon>
        <taxon>Pipidae</taxon>
        <taxon>Xenopodinae</taxon>
        <taxon>Xenopus</taxon>
        <taxon>Silurana</taxon>
    </lineage>
</organism>
<dbReference type="PANTHER" id="PTHR15067:SF4">
    <property type="entry name" value="E3 UBIQUITIN-PROTEIN LIGASE RNF8"/>
    <property type="match status" value="1"/>
</dbReference>
<dbReference type="InterPro" id="IPR017907">
    <property type="entry name" value="Znf_RING_CS"/>
</dbReference>
<dbReference type="Gene3D" id="1.20.5.170">
    <property type="match status" value="1"/>
</dbReference>
<feature type="compositionally biased region" description="Acidic residues" evidence="14">
    <location>
        <begin position="495"/>
        <end position="507"/>
    </location>
</feature>
<dbReference type="Proteomes" id="UP000008143">
    <property type="component" value="Chromosome 5"/>
</dbReference>
<evidence type="ECO:0000313" key="19">
    <source>
        <dbReference type="Xenbase" id="XB-GENE-5914266"/>
    </source>
</evidence>
<evidence type="ECO:0000256" key="9">
    <source>
        <dbReference type="ARBA" id="ARBA00022853"/>
    </source>
</evidence>
<dbReference type="SMART" id="SM00240">
    <property type="entry name" value="FHA"/>
    <property type="match status" value="1"/>
</dbReference>
<dbReference type="GO" id="GO:0043130">
    <property type="term" value="F:ubiquitin binding"/>
    <property type="evidence" value="ECO:0007669"/>
    <property type="project" value="UniProtKB-UniRule"/>
</dbReference>
<dbReference type="SMART" id="SM00184">
    <property type="entry name" value="RING"/>
    <property type="match status" value="1"/>
</dbReference>
<dbReference type="InterPro" id="IPR008984">
    <property type="entry name" value="SMAD_FHA_dom_sf"/>
</dbReference>
<feature type="region of interest" description="Disordered" evidence="14">
    <location>
        <begin position="480"/>
        <end position="536"/>
    </location>
</feature>
<sequence>MADGGPGMCWYLRRCGRSEESLPLPDGEEVTMGRGLGVTYQLKPTLCPLMISRTHCLFKQNVRGEWTVTDNKSLNGVWRNKERLEPHKAYTLSEGALIQLGVPPPNAESAEFEYRLVREHLDKVSGSVMRPLPGKAKAPRAKRKFTAEEADASGNEGPSKLCRVSRGGEASTKSSRPPPLVTQPTVRAGPTLPGVEPELNDSLDADAVAPTQRQCRSSLQLSRVRQTMEEIRRLNVQVQEKQMEVQERLNCPPESQRGPNCVLAVQKELQELRNQLSNEQEQHLQSVKELKQIFQQEQHNMGGRKRAEEEEHLKEQLAQALQEHTQLMQELNRNKNDFEQIIQAKNKELQETKEEKEKVRAQKEEVLNHMNDVLDNELQCIICSEHFIEAVTLNCAHSFCSYCIKSWRKRKEECPICRQEILSETRSLVLDNCIDSMVAKLSPEMKNRRAALILERKAEMVQVEEPSPILVGSDSSSFHFSSSSSDSDELFWLVNDEEEEEEEEEFYQESLFDCGTDDLDSSDFESDDDDDEEGHF</sequence>
<evidence type="ECO:0000256" key="12">
    <source>
        <dbReference type="HAMAP-Rule" id="MF_03067"/>
    </source>
</evidence>
<dbReference type="HAMAP" id="MF_03067">
    <property type="entry name" value="RNF8"/>
    <property type="match status" value="1"/>
</dbReference>
<dbReference type="Pfam" id="PF13920">
    <property type="entry name" value="zf-C3HC4_3"/>
    <property type="match status" value="1"/>
</dbReference>
<comment type="similarity">
    <text evidence="12">Belongs to the RNF8 family.</text>
</comment>
<dbReference type="CDD" id="cd16535">
    <property type="entry name" value="RING-HC_RNF8"/>
    <property type="match status" value="1"/>
</dbReference>
<keyword evidence="6 12" id="KW-0863">Zinc-finger</keyword>
<keyword evidence="13" id="KW-0175">Coiled coil</keyword>
<keyword evidence="7 12" id="KW-0833">Ubl conjugation pathway</keyword>
<dbReference type="SUPFAM" id="SSF49879">
    <property type="entry name" value="SMAD/FHA domain"/>
    <property type="match status" value="1"/>
</dbReference>
<evidence type="ECO:0000259" key="15">
    <source>
        <dbReference type="PROSITE" id="PS50006"/>
    </source>
</evidence>
<evidence type="ECO:0000256" key="13">
    <source>
        <dbReference type="SAM" id="Coils"/>
    </source>
</evidence>
<evidence type="ECO:0000313" key="18">
    <source>
        <dbReference type="RefSeq" id="XP_031757427.1"/>
    </source>
</evidence>
<dbReference type="CTD" id="9025"/>
<evidence type="ECO:0000313" key="17">
    <source>
        <dbReference type="Proteomes" id="UP000008143"/>
    </source>
</evidence>
<dbReference type="GO" id="GO:0006302">
    <property type="term" value="P:double-strand break repair"/>
    <property type="evidence" value="ECO:0000318"/>
    <property type="project" value="GO_Central"/>
</dbReference>
<evidence type="ECO:0000256" key="5">
    <source>
        <dbReference type="ARBA" id="ARBA00022763"/>
    </source>
</evidence>
<dbReference type="GO" id="GO:0003682">
    <property type="term" value="F:chromatin binding"/>
    <property type="evidence" value="ECO:0007669"/>
    <property type="project" value="UniProtKB-UniRule"/>
</dbReference>
<dbReference type="SUPFAM" id="SSF57850">
    <property type="entry name" value="RING/U-box"/>
    <property type="match status" value="1"/>
</dbReference>
<keyword evidence="11 12" id="KW-0539">Nucleus</keyword>
<evidence type="ECO:0000256" key="14">
    <source>
        <dbReference type="SAM" id="MobiDB-lite"/>
    </source>
</evidence>
<dbReference type="OrthoDB" id="5330228at2759"/>
<accession>A0A8J1JHS4</accession>
<dbReference type="CDD" id="cd22663">
    <property type="entry name" value="FHA_RNF8"/>
    <property type="match status" value="1"/>
</dbReference>
<comment type="pathway">
    <text evidence="12">Protein modification; protein ubiquitination.</text>
</comment>
<dbReference type="GO" id="GO:0042393">
    <property type="term" value="F:histone binding"/>
    <property type="evidence" value="ECO:0000318"/>
    <property type="project" value="GO_Central"/>
</dbReference>
<gene>
    <name evidence="18 19" type="primary">rnf8</name>
    <name evidence="12" type="synonym">RNF8</name>
    <name evidence="18" type="synonym">rnf8-a</name>
    <name evidence="18" type="synonym">rnf8-b</name>
</gene>
<evidence type="ECO:0000256" key="10">
    <source>
        <dbReference type="ARBA" id="ARBA00023204"/>
    </source>
</evidence>
<evidence type="ECO:0000256" key="2">
    <source>
        <dbReference type="ARBA" id="ARBA00017908"/>
    </source>
</evidence>
<dbReference type="GO" id="GO:0005634">
    <property type="term" value="C:nucleus"/>
    <property type="evidence" value="ECO:0000318"/>
    <property type="project" value="GO_Central"/>
</dbReference>
<keyword evidence="9 12" id="KW-0156">Chromatin regulator</keyword>
<dbReference type="Gene3D" id="2.60.200.20">
    <property type="match status" value="1"/>
</dbReference>
<feature type="coiled-coil region" evidence="13">
    <location>
        <begin position="221"/>
        <end position="369"/>
    </location>
</feature>
<dbReference type="AlphaFoldDB" id="A0A8J1JHS4"/>
<reference evidence="18" key="1">
    <citation type="submission" date="2025-08" db="UniProtKB">
        <authorList>
            <consortium name="RefSeq"/>
        </authorList>
    </citation>
    <scope>IDENTIFICATION</scope>
    <source>
        <strain evidence="18">Nigerian</strain>
        <tissue evidence="18">Liver and blood</tissue>
    </source>
</reference>
<dbReference type="Pfam" id="PF00498">
    <property type="entry name" value="FHA"/>
    <property type="match status" value="1"/>
</dbReference>
<dbReference type="GO" id="GO:0005829">
    <property type="term" value="C:cytosol"/>
    <property type="evidence" value="ECO:0000318"/>
    <property type="project" value="GO_Central"/>
</dbReference>
<dbReference type="GO" id="GO:0000151">
    <property type="term" value="C:ubiquitin ligase complex"/>
    <property type="evidence" value="ECO:0000318"/>
    <property type="project" value="GO_Central"/>
</dbReference>
<dbReference type="GO" id="GO:0045739">
    <property type="term" value="P:positive regulation of DNA repair"/>
    <property type="evidence" value="ECO:0007669"/>
    <property type="project" value="UniProtKB-UniRule"/>
</dbReference>
<keyword evidence="5 12" id="KW-0227">DNA damage</keyword>
<evidence type="ECO:0000259" key="16">
    <source>
        <dbReference type="PROSITE" id="PS50089"/>
    </source>
</evidence>
<dbReference type="OMA" id="TMISRCH"/>
<evidence type="ECO:0000256" key="7">
    <source>
        <dbReference type="ARBA" id="ARBA00022786"/>
    </source>
</evidence>
<dbReference type="PROSITE" id="PS50006">
    <property type="entry name" value="FHA_DOMAIN"/>
    <property type="match status" value="1"/>
</dbReference>
<dbReference type="PANTHER" id="PTHR15067">
    <property type="entry name" value="E3 UBIQUITIN-PROTEIN LIGASE RNF8"/>
    <property type="match status" value="1"/>
</dbReference>
<dbReference type="GO" id="GO:0008270">
    <property type="term" value="F:zinc ion binding"/>
    <property type="evidence" value="ECO:0007669"/>
    <property type="project" value="UniProtKB-KW"/>
</dbReference>
<name>A0A8J1JHS4_XENTR</name>
<dbReference type="GeneID" id="100216121"/>
<dbReference type="GO" id="GO:0035861">
    <property type="term" value="C:site of double-strand break"/>
    <property type="evidence" value="ECO:0000318"/>
    <property type="project" value="GO_Central"/>
</dbReference>
<evidence type="ECO:0000256" key="1">
    <source>
        <dbReference type="ARBA" id="ARBA00005797"/>
    </source>
</evidence>
<protein>
    <recommendedName>
        <fullName evidence="2">E3 ubiquitin-protein ligase CHFR</fullName>
    </recommendedName>
</protein>
<dbReference type="UniPathway" id="UPA00143"/>
<dbReference type="InterPro" id="IPR017335">
    <property type="entry name" value="RNF8"/>
</dbReference>
<dbReference type="PROSITE" id="PS50089">
    <property type="entry name" value="ZF_RING_2"/>
    <property type="match status" value="1"/>
</dbReference>
<dbReference type="GO" id="GO:0061630">
    <property type="term" value="F:ubiquitin protein ligase activity"/>
    <property type="evidence" value="ECO:0000318"/>
    <property type="project" value="GO_Central"/>
</dbReference>
<keyword evidence="3 12" id="KW-0808">Transferase</keyword>
<dbReference type="GO" id="GO:0010212">
    <property type="term" value="P:response to ionizing radiation"/>
    <property type="evidence" value="ECO:0007669"/>
    <property type="project" value="UniProtKB-UniRule"/>
</dbReference>